<name>A0ACC0ELN9_9BASI</name>
<reference evidence="1 2" key="3">
    <citation type="journal article" date="2022" name="Microbiol. Spectr.">
        <title>Folding features and dynamics of 3D genome architecture in plant fungal pathogens.</title>
        <authorList>
            <person name="Xia C."/>
        </authorList>
    </citation>
    <scope>NUCLEOTIDE SEQUENCE [LARGE SCALE GENOMIC DNA]</scope>
    <source>
        <strain evidence="1 2">93-210</strain>
    </source>
</reference>
<gene>
    <name evidence="1" type="ORF">MJO28_005429</name>
</gene>
<protein>
    <submittedName>
        <fullName evidence="1">Uncharacterized protein</fullName>
    </submittedName>
</protein>
<dbReference type="Proteomes" id="UP001060170">
    <property type="component" value="Chromosome 5"/>
</dbReference>
<sequence length="478" mass="54050">MRRGSYKQEVFELVGFTLDVQFKAVVVKNNQMRAHVPLGSNHLITTSFSNKKTLEKLKKPERTKKNKMSSSTPIETTTTTTSTSTSTKPDEEEAQQIVFIKKKKNKNTQSTLRLTSRDELSRERTTEEVGEDEADEDSRRTIEDLIALRKLKQTKVGIELQRLNAGEPKKKKKKKNANSSSTRDPNGNNDPSKSGEGDDGAGEDLVDDPVKDDRMADDELEDEDARTRKIIKSNHFTQQTNTLDVDKHMMAYIEEELQRRRTDAIEAGTIESSEPILKGLDAIASLDPRDELYKIAEKYRIHKKPVVEGNVTLSATMLTSIPEVDLGIDNRIRNFEATEKAKRQLTEHRVNPSQQAGSSKTQANNPANTAGRAPIADTKEHFAADRFLLPNHMKPNPIGDLDSLQIARLESEGQFEEADALRKDLKRKAYQLKYGNNYHHNSNSNNHRFGNHNGSRNNQTATDDRAVENFRKRMGGRR</sequence>
<dbReference type="EMBL" id="CM045869">
    <property type="protein sequence ID" value="KAI7955029.1"/>
    <property type="molecule type" value="Genomic_DNA"/>
</dbReference>
<keyword evidence="2" id="KW-1185">Reference proteome</keyword>
<evidence type="ECO:0000313" key="1">
    <source>
        <dbReference type="EMBL" id="KAI7955029.1"/>
    </source>
</evidence>
<accession>A0ACC0ELN9</accession>
<comment type="caution">
    <text evidence="1">The sequence shown here is derived from an EMBL/GenBank/DDBJ whole genome shotgun (WGS) entry which is preliminary data.</text>
</comment>
<organism evidence="1 2">
    <name type="scientific">Puccinia striiformis f. sp. tritici</name>
    <dbReference type="NCBI Taxonomy" id="168172"/>
    <lineage>
        <taxon>Eukaryota</taxon>
        <taxon>Fungi</taxon>
        <taxon>Dikarya</taxon>
        <taxon>Basidiomycota</taxon>
        <taxon>Pucciniomycotina</taxon>
        <taxon>Pucciniomycetes</taxon>
        <taxon>Pucciniales</taxon>
        <taxon>Pucciniaceae</taxon>
        <taxon>Puccinia</taxon>
    </lineage>
</organism>
<reference evidence="2" key="2">
    <citation type="journal article" date="2018" name="Mol. Plant Microbe Interact.">
        <title>Genome sequence resources for the wheat stripe rust pathogen (Puccinia striiformis f. sp. tritici) and the barley stripe rust pathogen (Puccinia striiformis f. sp. hordei).</title>
        <authorList>
            <person name="Xia C."/>
            <person name="Wang M."/>
            <person name="Yin C."/>
            <person name="Cornejo O.E."/>
            <person name="Hulbert S.H."/>
            <person name="Chen X."/>
        </authorList>
    </citation>
    <scope>NUCLEOTIDE SEQUENCE [LARGE SCALE GENOMIC DNA]</scope>
    <source>
        <strain evidence="2">93-210</strain>
    </source>
</reference>
<proteinExistence type="predicted"/>
<evidence type="ECO:0000313" key="2">
    <source>
        <dbReference type="Proteomes" id="UP001060170"/>
    </source>
</evidence>
<reference evidence="2" key="1">
    <citation type="journal article" date="2018" name="BMC Genomics">
        <title>Genomic insights into host adaptation between the wheat stripe rust pathogen (Puccinia striiformis f. sp. tritici) and the barley stripe rust pathogen (Puccinia striiformis f. sp. hordei).</title>
        <authorList>
            <person name="Xia C."/>
            <person name="Wang M."/>
            <person name="Yin C."/>
            <person name="Cornejo O.E."/>
            <person name="Hulbert S.H."/>
            <person name="Chen X."/>
        </authorList>
    </citation>
    <scope>NUCLEOTIDE SEQUENCE [LARGE SCALE GENOMIC DNA]</scope>
    <source>
        <strain evidence="2">93-210</strain>
    </source>
</reference>